<comment type="caution">
    <text evidence="2">The sequence shown here is derived from an EMBL/GenBank/DDBJ whole genome shotgun (WGS) entry which is preliminary data.</text>
</comment>
<dbReference type="OrthoDB" id="9804637at2"/>
<reference evidence="2 3" key="1">
    <citation type="submission" date="2019-02" db="EMBL/GenBank/DDBJ databases">
        <title>Polymorphobacter sp. isolated from the lake at the Tibet of China.</title>
        <authorList>
            <person name="Li A."/>
        </authorList>
    </citation>
    <scope>NUCLEOTIDE SEQUENCE [LARGE SCALE GENOMIC DNA]</scope>
    <source>
        <strain evidence="2 3">DJ1R-1</strain>
    </source>
</reference>
<dbReference type="AlphaFoldDB" id="A0A4Y9ES89"/>
<dbReference type="EMBL" id="SIHO01000001">
    <property type="protein sequence ID" value="TFU06486.1"/>
    <property type="molecule type" value="Genomic_DNA"/>
</dbReference>
<dbReference type="Proteomes" id="UP000297737">
    <property type="component" value="Unassembled WGS sequence"/>
</dbReference>
<keyword evidence="3" id="KW-1185">Reference proteome</keyword>
<gene>
    <name evidence="2" type="ORF">EUV02_05760</name>
</gene>
<feature type="transmembrane region" description="Helical" evidence="1">
    <location>
        <begin position="50"/>
        <end position="70"/>
    </location>
</feature>
<evidence type="ECO:0000313" key="3">
    <source>
        <dbReference type="Proteomes" id="UP000297737"/>
    </source>
</evidence>
<accession>A0A4Y9ES89</accession>
<keyword evidence="1" id="KW-1133">Transmembrane helix</keyword>
<dbReference type="RefSeq" id="WP_135245210.1">
    <property type="nucleotide sequence ID" value="NZ_SIHO01000001.1"/>
</dbReference>
<keyword evidence="1" id="KW-0472">Membrane</keyword>
<evidence type="ECO:0000256" key="1">
    <source>
        <dbReference type="SAM" id="Phobius"/>
    </source>
</evidence>
<keyword evidence="1" id="KW-0812">Transmembrane</keyword>
<sequence>MSWPAGTAIWFLFFTLSLFLVLPFGNKTAEEAGTERPAGSAESAPVNPRMWQKLGAALVLATVIFIAYYANYVHGWISINDIPGWENRGPKARPD</sequence>
<dbReference type="Pfam" id="PF07330">
    <property type="entry name" value="DUF1467"/>
    <property type="match status" value="1"/>
</dbReference>
<proteinExistence type="predicted"/>
<evidence type="ECO:0000313" key="2">
    <source>
        <dbReference type="EMBL" id="TFU06486.1"/>
    </source>
</evidence>
<protein>
    <submittedName>
        <fullName evidence="2">DUF1467 family protein</fullName>
    </submittedName>
</protein>
<name>A0A4Y9ES89_9SPHN</name>
<dbReference type="InterPro" id="IPR009935">
    <property type="entry name" value="DUF1467"/>
</dbReference>
<feature type="transmembrane region" description="Helical" evidence="1">
    <location>
        <begin position="7"/>
        <end position="25"/>
    </location>
</feature>
<organism evidence="2 3">
    <name type="scientific">Glacieibacterium arshaanense</name>
    <dbReference type="NCBI Taxonomy" id="2511025"/>
    <lineage>
        <taxon>Bacteria</taxon>
        <taxon>Pseudomonadati</taxon>
        <taxon>Pseudomonadota</taxon>
        <taxon>Alphaproteobacteria</taxon>
        <taxon>Sphingomonadales</taxon>
        <taxon>Sphingosinicellaceae</taxon>
        <taxon>Glacieibacterium</taxon>
    </lineage>
</organism>